<dbReference type="PANTHER" id="PTHR35180">
    <property type="entry name" value="PROTEIN CBG06219"/>
    <property type="match status" value="1"/>
</dbReference>
<dbReference type="PANTHER" id="PTHR35180:SF7">
    <property type="entry name" value="SRCR DOMAIN-CONTAINING PROTEIN"/>
    <property type="match status" value="1"/>
</dbReference>
<accession>A0AAV5WSR2</accession>
<keyword evidence="3" id="KW-1185">Reference proteome</keyword>
<dbReference type="AlphaFoldDB" id="A0AAV5WSR2"/>
<dbReference type="EMBL" id="BTSY01000006">
    <property type="protein sequence ID" value="GMT32739.1"/>
    <property type="molecule type" value="Genomic_DNA"/>
</dbReference>
<comment type="caution">
    <text evidence="2">The sequence shown here is derived from an EMBL/GenBank/DDBJ whole genome shotgun (WGS) entry which is preliminary data.</text>
</comment>
<reference evidence="2" key="1">
    <citation type="submission" date="2023-10" db="EMBL/GenBank/DDBJ databases">
        <title>Genome assembly of Pristionchus species.</title>
        <authorList>
            <person name="Yoshida K."/>
            <person name="Sommer R.J."/>
        </authorList>
    </citation>
    <scope>NUCLEOTIDE SEQUENCE</scope>
    <source>
        <strain evidence="2">RS5133</strain>
    </source>
</reference>
<dbReference type="Proteomes" id="UP001432322">
    <property type="component" value="Unassembled WGS sequence"/>
</dbReference>
<evidence type="ECO:0000313" key="2">
    <source>
        <dbReference type="EMBL" id="GMT32739.1"/>
    </source>
</evidence>
<name>A0AAV5WSR2_9BILA</name>
<evidence type="ECO:0000256" key="1">
    <source>
        <dbReference type="SAM" id="SignalP"/>
    </source>
</evidence>
<feature type="chain" id="PRO_5043865314" evidence="1">
    <location>
        <begin position="28"/>
        <end position="147"/>
    </location>
</feature>
<proteinExistence type="predicted"/>
<protein>
    <submittedName>
        <fullName evidence="2">Uncharacterized protein</fullName>
    </submittedName>
</protein>
<feature type="non-terminal residue" evidence="2">
    <location>
        <position position="1"/>
    </location>
</feature>
<feature type="signal peptide" evidence="1">
    <location>
        <begin position="1"/>
        <end position="27"/>
    </location>
</feature>
<sequence length="147" mass="16785">YCFLLREIVMFSTPFLLLLACTSSAVAVKARYSYRDETLQGCEWRGQGPMCGHYDCLPGTREVMRLSRNERQASFGTICWSGEKTLCCKEDAIPDDLKKNCALNKRGDKHCSSRKVRITEVSWYNEGQFNGSTPYCCNEKAMPKKKQ</sequence>
<evidence type="ECO:0000313" key="3">
    <source>
        <dbReference type="Proteomes" id="UP001432322"/>
    </source>
</evidence>
<gene>
    <name evidence="2" type="ORF">PFISCL1PPCAC_24036</name>
</gene>
<feature type="non-terminal residue" evidence="2">
    <location>
        <position position="147"/>
    </location>
</feature>
<keyword evidence="1" id="KW-0732">Signal</keyword>
<organism evidence="2 3">
    <name type="scientific">Pristionchus fissidentatus</name>
    <dbReference type="NCBI Taxonomy" id="1538716"/>
    <lineage>
        <taxon>Eukaryota</taxon>
        <taxon>Metazoa</taxon>
        <taxon>Ecdysozoa</taxon>
        <taxon>Nematoda</taxon>
        <taxon>Chromadorea</taxon>
        <taxon>Rhabditida</taxon>
        <taxon>Rhabditina</taxon>
        <taxon>Diplogasteromorpha</taxon>
        <taxon>Diplogasteroidea</taxon>
        <taxon>Neodiplogasteridae</taxon>
        <taxon>Pristionchus</taxon>
    </lineage>
</organism>